<gene>
    <name evidence="7" type="ORF">GOP47_0001446</name>
</gene>
<reference evidence="7" key="1">
    <citation type="submission" date="2021-01" db="EMBL/GenBank/DDBJ databases">
        <title>Adiantum capillus-veneris genome.</title>
        <authorList>
            <person name="Fang Y."/>
            <person name="Liao Q."/>
        </authorList>
    </citation>
    <scope>NUCLEOTIDE SEQUENCE</scope>
    <source>
        <strain evidence="7">H3</strain>
        <tissue evidence="7">Leaf</tissue>
    </source>
</reference>
<keyword evidence="2" id="KW-0547">Nucleotide-binding</keyword>
<dbReference type="GO" id="GO:0005524">
    <property type="term" value="F:ATP binding"/>
    <property type="evidence" value="ECO:0007669"/>
    <property type="project" value="UniProtKB-KW"/>
</dbReference>
<evidence type="ECO:0000256" key="3">
    <source>
        <dbReference type="ARBA" id="ARBA00022763"/>
    </source>
</evidence>
<proteinExistence type="predicted"/>
<dbReference type="InterPro" id="IPR007695">
    <property type="entry name" value="DNA_mismatch_repair_MutS-lik_N"/>
</dbReference>
<dbReference type="SUPFAM" id="SSF82771">
    <property type="entry name" value="GIY-YIG endonuclease"/>
    <property type="match status" value="1"/>
</dbReference>
<dbReference type="FunFam" id="3.40.50.300:FF:001188">
    <property type="entry name" value="DNA mismatch repair protein"/>
    <property type="match status" value="1"/>
</dbReference>
<dbReference type="SMART" id="SM00534">
    <property type="entry name" value="MUTSac"/>
    <property type="match status" value="1"/>
</dbReference>
<comment type="caution">
    <text evidence="7">The sequence shown here is derived from an EMBL/GenBank/DDBJ whole genome shotgun (WGS) entry which is preliminary data.</text>
</comment>
<dbReference type="SUPFAM" id="SSF52540">
    <property type="entry name" value="P-loop containing nucleoside triphosphate hydrolases"/>
    <property type="match status" value="1"/>
</dbReference>
<dbReference type="EMBL" id="JABFUD020000003">
    <property type="protein sequence ID" value="KAI5081703.1"/>
    <property type="molecule type" value="Genomic_DNA"/>
</dbReference>
<evidence type="ECO:0000256" key="4">
    <source>
        <dbReference type="ARBA" id="ARBA00022840"/>
    </source>
</evidence>
<dbReference type="InterPro" id="IPR000432">
    <property type="entry name" value="DNA_mismatch_repair_MutS_C"/>
</dbReference>
<evidence type="ECO:0000313" key="8">
    <source>
        <dbReference type="Proteomes" id="UP000886520"/>
    </source>
</evidence>
<evidence type="ECO:0000256" key="1">
    <source>
        <dbReference type="ARBA" id="ARBA00022528"/>
    </source>
</evidence>
<dbReference type="Gene3D" id="3.40.50.300">
    <property type="entry name" value="P-loop containing nucleotide triphosphate hydrolases"/>
    <property type="match status" value="1"/>
</dbReference>
<evidence type="ECO:0000259" key="6">
    <source>
        <dbReference type="PROSITE" id="PS00486"/>
    </source>
</evidence>
<evidence type="ECO:0000256" key="5">
    <source>
        <dbReference type="ARBA" id="ARBA00023125"/>
    </source>
</evidence>
<keyword evidence="5" id="KW-0238">DNA-binding</keyword>
<protein>
    <recommendedName>
        <fullName evidence="6">DNA mismatch repair proteins mutS family domain-containing protein</fullName>
    </recommendedName>
</protein>
<dbReference type="InterPro" id="IPR035901">
    <property type="entry name" value="GIY-YIG_endonuc_sf"/>
</dbReference>
<dbReference type="PANTHER" id="PTHR48448">
    <property type="entry name" value="MUTL PROTEIN ISOFORM 1"/>
    <property type="match status" value="1"/>
</dbReference>
<dbReference type="Gene3D" id="3.40.1170.10">
    <property type="entry name" value="DNA repair protein MutS, domain I"/>
    <property type="match status" value="1"/>
</dbReference>
<feature type="domain" description="DNA mismatch repair proteins mutS family" evidence="6">
    <location>
        <begin position="953"/>
        <end position="969"/>
    </location>
</feature>
<keyword evidence="3" id="KW-0227">DNA damage</keyword>
<evidence type="ECO:0000256" key="2">
    <source>
        <dbReference type="ARBA" id="ARBA00022741"/>
    </source>
</evidence>
<dbReference type="PANTHER" id="PTHR48448:SF1">
    <property type="entry name" value="MUTL PROTEIN ISOFORM 1"/>
    <property type="match status" value="1"/>
</dbReference>
<dbReference type="SUPFAM" id="SSF55271">
    <property type="entry name" value="DNA repair protein MutS, domain I"/>
    <property type="match status" value="1"/>
</dbReference>
<sequence length="1288" mass="142330">MRQRTPAPLFSRFLDLYEESVGATRVLAGLPPLVIVTRRLYQLSSEARRPLDDLPQRGHAAYFMKEMGCRAGPACTESRVLMAMRVARGAGACCLDARTTTSSLMLHKLPLLRAHPTPLTCRRSLASGLYQAFRHCFSLCYHPAYLTQWQPCLRVEVARVNGSRNSKSSVQELQSSSKECIEWWAKKVEQMKKPVVKELIKRLSYSNLLGLDENLKNGSCRDGSLNGELLGVKTKYPCEVLLCRVGEFYEAVGFDACVLVEYASLNPMSGLRSDTVPRAGCPVMNLRQTLDALTSSGFSVCVYEEVKGPSQGRVRKDRFVSGHAHPGSPYVYGLAEANVDLDVQEEVFVVGISRSSRGYCLTFVSEMMRTFSVEDALTEEAAVARLRTKTCFQLFLHRSLQKHSSGLYNWREYGEGGMLWAECQGKSCEWFDHDSVSQIIAKVKILYSLDPAEEFREVVFQSKGRPKPLSVGTASQIGIIPTVGVPSLLRVLLPTTDSTGLCCAYMRDLLLNPPTAKIASAIQVSCKLMLQVTSAIPDFTCVSAAKLVKLISSKEANYLEFSRVRRLAEDVILMHKDEQMHPILQNLLVPASSSTGLEMDCQVLVNNCAHLVTQLNNVLAAEGDLEQLFSSVPHIPDDFFQTLEYTWRGRVKRELADDCYEEVQNAAQQLSTAVENDFIPIVMRVRASDAHMMGSPKADIMFSRDNDAVWLKLRNIPASLLKEFSGLLPAQDAKCKRVKDDLYSTVSVESALERYRTAVLSASSRVYEIFRNLAEELKGRLNTIVFTSVLAVIAKTLFAHVSEGTRRDWTFPELVNDDDEELLTHDAKDGTYDSNPAMVVPRRKDKLVMEDLIPYWADKANSVVVSNSVRMSSLHLLTGPNGGGKSSILRSIGAATVLGMCGLMVPCSSAWIPRFDAVMLRMMPQDSPADGKSSFQMEMSELRTILQGITSRSMVLVDEICRGTEVQKGTAITASVIEFLDSAGCMGILSTHLHGLLDMKLDVKNLVYKAMGTTIIDGALKPTWKMDDGCCRESLAFETARSEGVEESVLDRARELYAMYFDSQQSALTNGAPVSLDSSLSCISLSDKKGVLENVDCKQSANECTADAAGISQGPERNAIAALDGLARLEQDANSCMSQSSNGKTTNGATKVFEESCRRKISELYKRCFMGDIIGNQDIAFTKVGYCEQPPPGAVGRSCVYLMLRPDGRFYIGQTDNISGRIKAHRSKPGLQRAVFMYVQIANKSLASELETSLLNELPSHGVVLVNKADQNHRHFGTRTFVPCELPF</sequence>
<dbReference type="CDD" id="cd03243">
    <property type="entry name" value="ABC_MutS_homologs"/>
    <property type="match status" value="1"/>
</dbReference>
<dbReference type="Proteomes" id="UP000886520">
    <property type="component" value="Chromosome 2"/>
</dbReference>
<dbReference type="InterPro" id="IPR027417">
    <property type="entry name" value="P-loop_NTPase"/>
</dbReference>
<dbReference type="InterPro" id="IPR053276">
    <property type="entry name" value="MtDNA_mismatch_repair_MutS"/>
</dbReference>
<keyword evidence="1" id="KW-0150">Chloroplast</keyword>
<dbReference type="Pfam" id="PF00488">
    <property type="entry name" value="MutS_V"/>
    <property type="match status" value="1"/>
</dbReference>
<dbReference type="GO" id="GO:0030983">
    <property type="term" value="F:mismatched DNA binding"/>
    <property type="evidence" value="ECO:0007669"/>
    <property type="project" value="InterPro"/>
</dbReference>
<dbReference type="OrthoDB" id="10252754at2759"/>
<evidence type="ECO:0000313" key="7">
    <source>
        <dbReference type="EMBL" id="KAI5081703.1"/>
    </source>
</evidence>
<organism evidence="7 8">
    <name type="scientific">Adiantum capillus-veneris</name>
    <name type="common">Maidenhair fern</name>
    <dbReference type="NCBI Taxonomy" id="13818"/>
    <lineage>
        <taxon>Eukaryota</taxon>
        <taxon>Viridiplantae</taxon>
        <taxon>Streptophyta</taxon>
        <taxon>Embryophyta</taxon>
        <taxon>Tracheophyta</taxon>
        <taxon>Polypodiopsida</taxon>
        <taxon>Polypodiidae</taxon>
        <taxon>Polypodiales</taxon>
        <taxon>Pteridineae</taxon>
        <taxon>Pteridaceae</taxon>
        <taxon>Vittarioideae</taxon>
        <taxon>Adiantum</taxon>
    </lineage>
</organism>
<dbReference type="GO" id="GO:0006298">
    <property type="term" value="P:mismatch repair"/>
    <property type="evidence" value="ECO:0007669"/>
    <property type="project" value="InterPro"/>
</dbReference>
<dbReference type="Pfam" id="PF01624">
    <property type="entry name" value="MutS_I"/>
    <property type="match status" value="1"/>
</dbReference>
<keyword evidence="1" id="KW-0934">Plastid</keyword>
<keyword evidence="4" id="KW-0067">ATP-binding</keyword>
<dbReference type="PROSITE" id="PS00486">
    <property type="entry name" value="DNA_MISMATCH_REPAIR_2"/>
    <property type="match status" value="1"/>
</dbReference>
<name>A0A9D4V8Q1_ADICA</name>
<dbReference type="InterPro" id="IPR016151">
    <property type="entry name" value="DNA_mismatch_repair_MutS_N"/>
</dbReference>
<keyword evidence="8" id="KW-1185">Reference proteome</keyword>
<accession>A0A9D4V8Q1</accession>